<dbReference type="Pfam" id="PF02687">
    <property type="entry name" value="FtsX"/>
    <property type="match status" value="2"/>
</dbReference>
<dbReference type="RefSeq" id="WP_120514696.1">
    <property type="nucleotide sequence ID" value="NZ_QXZY01000002.1"/>
</dbReference>
<organism evidence="9 10">
    <name type="scientific">Chitinophaga barathri</name>
    <dbReference type="NCBI Taxonomy" id="1647451"/>
    <lineage>
        <taxon>Bacteria</taxon>
        <taxon>Pseudomonadati</taxon>
        <taxon>Bacteroidota</taxon>
        <taxon>Chitinophagia</taxon>
        <taxon>Chitinophagales</taxon>
        <taxon>Chitinophagaceae</taxon>
        <taxon>Chitinophaga</taxon>
    </lineage>
</organism>
<dbReference type="GO" id="GO:0005886">
    <property type="term" value="C:plasma membrane"/>
    <property type="evidence" value="ECO:0007669"/>
    <property type="project" value="UniProtKB-SubCell"/>
</dbReference>
<dbReference type="InterPro" id="IPR050250">
    <property type="entry name" value="Macrolide_Exporter_MacB"/>
</dbReference>
<proteinExistence type="predicted"/>
<dbReference type="GO" id="GO:0022857">
    <property type="term" value="F:transmembrane transporter activity"/>
    <property type="evidence" value="ECO:0007669"/>
    <property type="project" value="TreeGrafter"/>
</dbReference>
<accession>A0A3N4MIX3</accession>
<keyword evidence="4 6" id="KW-1133">Transmembrane helix</keyword>
<protein>
    <submittedName>
        <fullName evidence="9">ABC transporter permease</fullName>
    </submittedName>
</protein>
<keyword evidence="2" id="KW-1003">Cell membrane</keyword>
<name>A0A3N4MIX3_9BACT</name>
<keyword evidence="3 6" id="KW-0812">Transmembrane</keyword>
<dbReference type="AlphaFoldDB" id="A0A3N4MIX3"/>
<feature type="transmembrane region" description="Helical" evidence="6">
    <location>
        <begin position="711"/>
        <end position="731"/>
    </location>
</feature>
<evidence type="ECO:0000259" key="8">
    <source>
        <dbReference type="Pfam" id="PF12704"/>
    </source>
</evidence>
<dbReference type="PANTHER" id="PTHR30572">
    <property type="entry name" value="MEMBRANE COMPONENT OF TRANSPORTER-RELATED"/>
    <property type="match status" value="1"/>
</dbReference>
<feature type="domain" description="ABC3 transporter permease C-terminal" evidence="7">
    <location>
        <begin position="283"/>
        <end position="399"/>
    </location>
</feature>
<feature type="domain" description="MacB-like periplasmic core" evidence="8">
    <location>
        <begin position="20"/>
        <end position="238"/>
    </location>
</feature>
<feature type="transmembrane region" description="Helical" evidence="6">
    <location>
        <begin position="659"/>
        <end position="683"/>
    </location>
</feature>
<feature type="transmembrane region" description="Helical" evidence="6">
    <location>
        <begin position="274"/>
        <end position="297"/>
    </location>
</feature>
<evidence type="ECO:0000256" key="1">
    <source>
        <dbReference type="ARBA" id="ARBA00004651"/>
    </source>
</evidence>
<dbReference type="Pfam" id="PF12704">
    <property type="entry name" value="MacB_PCD"/>
    <property type="match status" value="1"/>
</dbReference>
<dbReference type="PANTHER" id="PTHR30572:SF18">
    <property type="entry name" value="ABC-TYPE MACROLIDE FAMILY EXPORT SYSTEM PERMEASE COMPONENT 2"/>
    <property type="match status" value="1"/>
</dbReference>
<feature type="transmembrane region" description="Helical" evidence="6">
    <location>
        <begin position="371"/>
        <end position="394"/>
    </location>
</feature>
<evidence type="ECO:0000313" key="10">
    <source>
        <dbReference type="Proteomes" id="UP000279089"/>
    </source>
</evidence>
<keyword evidence="5 6" id="KW-0472">Membrane</keyword>
<evidence type="ECO:0000259" key="7">
    <source>
        <dbReference type="Pfam" id="PF02687"/>
    </source>
</evidence>
<feature type="transmembrane region" description="Helical" evidence="6">
    <location>
        <begin position="415"/>
        <end position="437"/>
    </location>
</feature>
<keyword evidence="10" id="KW-1185">Reference proteome</keyword>
<dbReference type="InterPro" id="IPR025857">
    <property type="entry name" value="MacB_PCD"/>
</dbReference>
<dbReference type="Proteomes" id="UP000279089">
    <property type="component" value="Unassembled WGS sequence"/>
</dbReference>
<reference evidence="10" key="1">
    <citation type="submission" date="2018-11" db="EMBL/GenBank/DDBJ databases">
        <title>Chitinophaga lutea sp.nov., isolate from arsenic contaminated soil.</title>
        <authorList>
            <person name="Zong Y."/>
        </authorList>
    </citation>
    <scope>NUCLEOTIDE SEQUENCE [LARGE SCALE GENOMIC DNA]</scope>
    <source>
        <strain evidence="10">YLT18</strain>
    </source>
</reference>
<evidence type="ECO:0000256" key="4">
    <source>
        <dbReference type="ARBA" id="ARBA00022989"/>
    </source>
</evidence>
<dbReference type="OrthoDB" id="5933722at2"/>
<comment type="caution">
    <text evidence="9">The sequence shown here is derived from an EMBL/GenBank/DDBJ whole genome shotgun (WGS) entry which is preliminary data.</text>
</comment>
<feature type="transmembrane region" description="Helical" evidence="6">
    <location>
        <begin position="324"/>
        <end position="351"/>
    </location>
</feature>
<dbReference type="InterPro" id="IPR003838">
    <property type="entry name" value="ABC3_permease_C"/>
</dbReference>
<dbReference type="EMBL" id="RMBX01000003">
    <property type="protein sequence ID" value="RPD41757.1"/>
    <property type="molecule type" value="Genomic_DNA"/>
</dbReference>
<evidence type="ECO:0000256" key="6">
    <source>
        <dbReference type="SAM" id="Phobius"/>
    </source>
</evidence>
<evidence type="ECO:0000256" key="2">
    <source>
        <dbReference type="ARBA" id="ARBA00022475"/>
    </source>
</evidence>
<sequence>MLKSDLIMAWRTLLRNKVSSFINITGLALGLAIGMLILLYTGYEMSFDHFHTDFENIHQLMRNQVQGGEIVTSQSVPGPMAGALKEQVPEIKYAARTASADRQIVTAGNKSTYEDGMYADPDLFRIMTFPALSGDPVASLSGTGTAVITERTAVKLFGTADATGKLFSQNNQYSFKVGAVIRDLPPNSSLQFDIVMPFRVYEQDNKDWISTWNTCRMQTWLAFQPGVNKEAVQAKLRHFAPAVAAGSTAEFFAFPIKNKRLYAEFRNGKAEGGLIYALIMLGVIGVFVLLIACVNFMNLATAQSEKRAKEVGVRKTMGASRGRIAIQFLFEAVLMAFIALVLGALLAKVALPGFNRFMQKSVTFNLSNWKILLSMLALGLFTGIVAGSYPALFLSRFQPVKVLKGIGKSQHGGSWLRKSLVTFQFLVAIFLIMGIIVTTRQIKHMQQRPMGYSADNLVVIPAKGPLAEHFDIVKHDLLDVPGVLSVSGGGNNLLQFGSHSTGIQWPGKTADQDFSITVTNVQYDWVKTSGLTLTAGRDFNPSFGSDSLSCMLNETAVRKMGLKEPLIGTKLGDHVLVGVVKDFVYNNPSELPDPMIIFLSKGSMANILVRMKDDGEWKQRLARIEAAVKKSHPGYPFEFSFVKEEYQRKFEGFRMMGKLAGVFGGMAIFIACMGLFALSMFVVERRTREIGIRKVMGASESGIWAMLSTDFMKPVITAFLLAVPLAAWVLQQGLQQMEYRITLSWWMFALAGGLAFIVALATVSWQGLKAAFRNPVESLRAE</sequence>
<feature type="domain" description="ABC3 transporter permease C-terminal" evidence="7">
    <location>
        <begin position="662"/>
        <end position="775"/>
    </location>
</feature>
<evidence type="ECO:0000256" key="5">
    <source>
        <dbReference type="ARBA" id="ARBA00023136"/>
    </source>
</evidence>
<gene>
    <name evidence="9" type="ORF">EG028_06200</name>
</gene>
<feature type="transmembrane region" description="Helical" evidence="6">
    <location>
        <begin position="743"/>
        <end position="763"/>
    </location>
</feature>
<comment type="subcellular location">
    <subcellularLocation>
        <location evidence="1">Cell membrane</location>
        <topology evidence="1">Multi-pass membrane protein</topology>
    </subcellularLocation>
</comment>
<evidence type="ECO:0000256" key="3">
    <source>
        <dbReference type="ARBA" id="ARBA00022692"/>
    </source>
</evidence>
<feature type="transmembrane region" description="Helical" evidence="6">
    <location>
        <begin position="21"/>
        <end position="43"/>
    </location>
</feature>
<evidence type="ECO:0000313" key="9">
    <source>
        <dbReference type="EMBL" id="RPD41757.1"/>
    </source>
</evidence>